<dbReference type="HOGENOM" id="CLU_1578367_0_0_1"/>
<proteinExistence type="predicted"/>
<evidence type="ECO:0000256" key="1">
    <source>
        <dbReference type="SAM" id="MobiDB-lite"/>
    </source>
</evidence>
<dbReference type="AlphaFoldDB" id="N4XHF7"/>
<dbReference type="Proteomes" id="UP000012338">
    <property type="component" value="Unassembled WGS sequence"/>
</dbReference>
<protein>
    <submittedName>
        <fullName evidence="2">Uncharacterized protein</fullName>
    </submittedName>
</protein>
<sequence>MAEATQTLGQSGPRGGRGLAGQKASDNALVEAQEHTTAQGLKGSRAARWPYDGMARKEKASRKTGVAGWEPWQMVVVHDTGAVETGRRLAVSPPESGGAGSVLLHPLSHPPHKTHPREAMCNCFTSPDMCSRLAPKRATYSLGARLARPLPRECIIEPMAWPSVDVSPW</sequence>
<evidence type="ECO:0000313" key="3">
    <source>
        <dbReference type="Proteomes" id="UP000012338"/>
    </source>
</evidence>
<keyword evidence="3" id="KW-1185">Reference proteome</keyword>
<evidence type="ECO:0000313" key="2">
    <source>
        <dbReference type="EMBL" id="ENI05976.1"/>
    </source>
</evidence>
<accession>N4XHF7</accession>
<gene>
    <name evidence="2" type="ORF">COCC4DRAFT_60242</name>
</gene>
<dbReference type="EMBL" id="KB733453">
    <property type="protein sequence ID" value="ENI05976.1"/>
    <property type="molecule type" value="Genomic_DNA"/>
</dbReference>
<organism evidence="2 3">
    <name type="scientific">Cochliobolus heterostrophus (strain C4 / ATCC 48331 / race T)</name>
    <name type="common">Southern corn leaf blight fungus</name>
    <name type="synonym">Bipolaris maydis</name>
    <dbReference type="NCBI Taxonomy" id="665024"/>
    <lineage>
        <taxon>Eukaryota</taxon>
        <taxon>Fungi</taxon>
        <taxon>Dikarya</taxon>
        <taxon>Ascomycota</taxon>
        <taxon>Pezizomycotina</taxon>
        <taxon>Dothideomycetes</taxon>
        <taxon>Pleosporomycetidae</taxon>
        <taxon>Pleosporales</taxon>
        <taxon>Pleosporineae</taxon>
        <taxon>Pleosporaceae</taxon>
        <taxon>Bipolaris</taxon>
    </lineage>
</organism>
<name>N4XHF7_COCH4</name>
<feature type="compositionally biased region" description="Polar residues" evidence="1">
    <location>
        <begin position="1"/>
        <end position="10"/>
    </location>
</feature>
<reference evidence="2 3" key="1">
    <citation type="journal article" date="2012" name="PLoS Pathog.">
        <title>Diverse lifestyles and strategies of plant pathogenesis encoded in the genomes of eighteen Dothideomycetes fungi.</title>
        <authorList>
            <person name="Ohm R.A."/>
            <person name="Feau N."/>
            <person name="Henrissat B."/>
            <person name="Schoch C.L."/>
            <person name="Horwitz B.A."/>
            <person name="Barry K.W."/>
            <person name="Condon B.J."/>
            <person name="Copeland A.C."/>
            <person name="Dhillon B."/>
            <person name="Glaser F."/>
            <person name="Hesse C.N."/>
            <person name="Kosti I."/>
            <person name="LaButti K."/>
            <person name="Lindquist E.A."/>
            <person name="Lucas S."/>
            <person name="Salamov A.A."/>
            <person name="Bradshaw R.E."/>
            <person name="Ciuffetti L."/>
            <person name="Hamelin R.C."/>
            <person name="Kema G.H.J."/>
            <person name="Lawrence C."/>
            <person name="Scott J.A."/>
            <person name="Spatafora J.W."/>
            <person name="Turgeon B.G."/>
            <person name="de Wit P.J.G.M."/>
            <person name="Zhong S."/>
            <person name="Goodwin S.B."/>
            <person name="Grigoriev I.V."/>
        </authorList>
    </citation>
    <scope>NUCLEOTIDE SEQUENCE [LARGE SCALE GENOMIC DNA]</scope>
    <source>
        <strain evidence="3">C4 / ATCC 48331 / race T</strain>
    </source>
</reference>
<dbReference type="OrthoDB" id="10418851at2759"/>
<feature type="region of interest" description="Disordered" evidence="1">
    <location>
        <begin position="1"/>
        <end position="45"/>
    </location>
</feature>
<reference evidence="3" key="2">
    <citation type="journal article" date="2013" name="PLoS Genet.">
        <title>Comparative genome structure, secondary metabolite, and effector coding capacity across Cochliobolus pathogens.</title>
        <authorList>
            <person name="Condon B.J."/>
            <person name="Leng Y."/>
            <person name="Wu D."/>
            <person name="Bushley K.E."/>
            <person name="Ohm R.A."/>
            <person name="Otillar R."/>
            <person name="Martin J."/>
            <person name="Schackwitz W."/>
            <person name="Grimwood J."/>
            <person name="MohdZainudin N."/>
            <person name="Xue C."/>
            <person name="Wang R."/>
            <person name="Manning V.A."/>
            <person name="Dhillon B."/>
            <person name="Tu Z.J."/>
            <person name="Steffenson B.J."/>
            <person name="Salamov A."/>
            <person name="Sun H."/>
            <person name="Lowry S."/>
            <person name="LaButti K."/>
            <person name="Han J."/>
            <person name="Copeland A."/>
            <person name="Lindquist E."/>
            <person name="Barry K."/>
            <person name="Schmutz J."/>
            <person name="Baker S.E."/>
            <person name="Ciuffetti L.M."/>
            <person name="Grigoriev I.V."/>
            <person name="Zhong S."/>
            <person name="Turgeon B.G."/>
        </authorList>
    </citation>
    <scope>NUCLEOTIDE SEQUENCE [LARGE SCALE GENOMIC DNA]</scope>
    <source>
        <strain evidence="3">C4 / ATCC 48331 / race T</strain>
    </source>
</reference>